<name>A0A443QAT7_9ACAR</name>
<comment type="caution">
    <text evidence="9">The sequence shown here is derived from an EMBL/GenBank/DDBJ whole genome shotgun (WGS) entry which is preliminary data.</text>
</comment>
<comment type="similarity">
    <text evidence="2">Belongs to the TAF8 family.</text>
</comment>
<dbReference type="AlphaFoldDB" id="A0A443QAT7"/>
<evidence type="ECO:0000256" key="7">
    <source>
        <dbReference type="SAM" id="MobiDB-lite"/>
    </source>
</evidence>
<dbReference type="Gene3D" id="1.10.20.10">
    <property type="entry name" value="Histone, subunit A"/>
    <property type="match status" value="1"/>
</dbReference>
<dbReference type="CDD" id="cd08049">
    <property type="entry name" value="TAF8"/>
    <property type="match status" value="1"/>
</dbReference>
<dbReference type="SMART" id="SM00576">
    <property type="entry name" value="BTP"/>
    <property type="match status" value="1"/>
</dbReference>
<proteinExistence type="inferred from homology"/>
<keyword evidence="5" id="KW-0804">Transcription</keyword>
<evidence type="ECO:0000313" key="9">
    <source>
        <dbReference type="EMBL" id="RWS00109.1"/>
    </source>
</evidence>
<dbReference type="PANTHER" id="PTHR46469">
    <property type="entry name" value="TRANSCRIPTION INITIATION FACTOR TFIID SUBUNIT 8"/>
    <property type="match status" value="1"/>
</dbReference>
<keyword evidence="4" id="KW-0805">Transcription regulation</keyword>
<dbReference type="STRING" id="1965070.A0A443QAT7"/>
<evidence type="ECO:0000256" key="2">
    <source>
        <dbReference type="ARBA" id="ARBA00008767"/>
    </source>
</evidence>
<dbReference type="EMBL" id="NCKU01012343">
    <property type="protein sequence ID" value="RWS00109.1"/>
    <property type="molecule type" value="Genomic_DNA"/>
</dbReference>
<feature type="compositionally biased region" description="Polar residues" evidence="7">
    <location>
        <begin position="250"/>
        <end position="261"/>
    </location>
</feature>
<feature type="compositionally biased region" description="Basic residues" evidence="7">
    <location>
        <begin position="273"/>
        <end position="284"/>
    </location>
</feature>
<dbReference type="InterPro" id="IPR006565">
    <property type="entry name" value="BTP"/>
</dbReference>
<evidence type="ECO:0000256" key="1">
    <source>
        <dbReference type="ARBA" id="ARBA00004123"/>
    </source>
</evidence>
<comment type="subcellular location">
    <subcellularLocation>
        <location evidence="1">Nucleus</location>
    </subcellularLocation>
</comment>
<dbReference type="Pfam" id="PF10406">
    <property type="entry name" value="TAF8_C"/>
    <property type="match status" value="1"/>
</dbReference>
<accession>A0A443QAT7</accession>
<dbReference type="Pfam" id="PF07524">
    <property type="entry name" value="Bromo_TP"/>
    <property type="match status" value="1"/>
</dbReference>
<evidence type="ECO:0000256" key="4">
    <source>
        <dbReference type="ARBA" id="ARBA00023015"/>
    </source>
</evidence>
<protein>
    <recommendedName>
        <fullName evidence="3">Transcription initiation factor TFIID subunit 8</fullName>
    </recommendedName>
</protein>
<evidence type="ECO:0000259" key="8">
    <source>
        <dbReference type="SMART" id="SM00576"/>
    </source>
</evidence>
<keyword evidence="10" id="KW-1185">Reference proteome</keyword>
<gene>
    <name evidence="9" type="ORF">B4U79_07686</name>
</gene>
<dbReference type="PANTHER" id="PTHR46469:SF1">
    <property type="entry name" value="TRANSCRIPTION INITIATION FACTOR TFIID SUBUNIT 8"/>
    <property type="match status" value="1"/>
</dbReference>
<evidence type="ECO:0000256" key="6">
    <source>
        <dbReference type="ARBA" id="ARBA00023242"/>
    </source>
</evidence>
<evidence type="ECO:0000313" key="10">
    <source>
        <dbReference type="Proteomes" id="UP000285301"/>
    </source>
</evidence>
<keyword evidence="6" id="KW-0539">Nucleus</keyword>
<dbReference type="GO" id="GO:0006367">
    <property type="term" value="P:transcription initiation at RNA polymerase II promoter"/>
    <property type="evidence" value="ECO:0007669"/>
    <property type="project" value="TreeGrafter"/>
</dbReference>
<dbReference type="InterPro" id="IPR019473">
    <property type="entry name" value="TFIID_su8_C"/>
</dbReference>
<dbReference type="OrthoDB" id="2193813at2759"/>
<evidence type="ECO:0000256" key="5">
    <source>
        <dbReference type="ARBA" id="ARBA00023163"/>
    </source>
</evidence>
<dbReference type="CDD" id="cd22918">
    <property type="entry name" value="HFD_TAF8"/>
    <property type="match status" value="1"/>
</dbReference>
<dbReference type="Proteomes" id="UP000285301">
    <property type="component" value="Unassembled WGS sequence"/>
</dbReference>
<dbReference type="InterPro" id="IPR037818">
    <property type="entry name" value="TAF8"/>
</dbReference>
<dbReference type="GO" id="GO:0046982">
    <property type="term" value="F:protein heterodimerization activity"/>
    <property type="evidence" value="ECO:0007669"/>
    <property type="project" value="InterPro"/>
</dbReference>
<feature type="domain" description="Bromodomain associated" evidence="8">
    <location>
        <begin position="9"/>
        <end position="85"/>
    </location>
</feature>
<feature type="region of interest" description="Disordered" evidence="7">
    <location>
        <begin position="219"/>
        <end position="284"/>
    </location>
</feature>
<dbReference type="InterPro" id="IPR009072">
    <property type="entry name" value="Histone-fold"/>
</dbReference>
<organism evidence="9 10">
    <name type="scientific">Dinothrombium tinctorium</name>
    <dbReference type="NCBI Taxonomy" id="1965070"/>
    <lineage>
        <taxon>Eukaryota</taxon>
        <taxon>Metazoa</taxon>
        <taxon>Ecdysozoa</taxon>
        <taxon>Arthropoda</taxon>
        <taxon>Chelicerata</taxon>
        <taxon>Arachnida</taxon>
        <taxon>Acari</taxon>
        <taxon>Acariformes</taxon>
        <taxon>Trombidiformes</taxon>
        <taxon>Prostigmata</taxon>
        <taxon>Anystina</taxon>
        <taxon>Parasitengona</taxon>
        <taxon>Trombidioidea</taxon>
        <taxon>Trombidiidae</taxon>
        <taxon>Dinothrombium</taxon>
    </lineage>
</organism>
<reference evidence="9 10" key="1">
    <citation type="journal article" date="2018" name="Gigascience">
        <title>Genomes of trombidid mites reveal novel predicted allergens and laterally-transferred genes associated with secondary metabolism.</title>
        <authorList>
            <person name="Dong X."/>
            <person name="Chaisiri K."/>
            <person name="Xia D."/>
            <person name="Armstrong S.D."/>
            <person name="Fang Y."/>
            <person name="Donnelly M.J."/>
            <person name="Kadowaki T."/>
            <person name="McGarry J.W."/>
            <person name="Darby A.C."/>
            <person name="Makepeace B.L."/>
        </authorList>
    </citation>
    <scope>NUCLEOTIDE SEQUENCE [LARGE SCALE GENOMIC DNA]</scope>
    <source>
        <strain evidence="9">UoL-WK</strain>
    </source>
</reference>
<dbReference type="GO" id="GO:0005669">
    <property type="term" value="C:transcription factor TFIID complex"/>
    <property type="evidence" value="ECO:0007669"/>
    <property type="project" value="InterPro"/>
</dbReference>
<sequence>MDLQTNTYQNARRKVLYSAVCAICHEAGFGYAERAAVETLVEMLQSLLREMGRSAQAFTELSGRTQPLVGDIAIALIEMGIDIDSIAQYAKRPNRICISKPAQAPKQVTPKILQTGEKKSLFTYIPDYFPQFPDSHAYIRTPTHKQPVTEYEAIREKAASQKRDVERALTRFMAKTCENTLSHSLFPDEQMSHLFPLISLKVQPNIYLQALIPKDQIFEGDEEEENKEKKSTKTTAGSQNESAKDESETAKTSQESTSTDTEVPDNPYLRLTKLSKKFKKPVNV</sequence>
<evidence type="ECO:0000256" key="3">
    <source>
        <dbReference type="ARBA" id="ARBA00017307"/>
    </source>
</evidence>